<evidence type="ECO:0000256" key="2">
    <source>
        <dbReference type="ARBA" id="ARBA00023134"/>
    </source>
</evidence>
<organism evidence="4 5">
    <name type="scientific">Camelina sativa</name>
    <name type="common">False flax</name>
    <name type="synonym">Myagrum sativum</name>
    <dbReference type="NCBI Taxonomy" id="90675"/>
    <lineage>
        <taxon>Eukaryota</taxon>
        <taxon>Viridiplantae</taxon>
        <taxon>Streptophyta</taxon>
        <taxon>Embryophyta</taxon>
        <taxon>Tracheophyta</taxon>
        <taxon>Spermatophyta</taxon>
        <taxon>Magnoliopsida</taxon>
        <taxon>eudicotyledons</taxon>
        <taxon>Gunneridae</taxon>
        <taxon>Pentapetalae</taxon>
        <taxon>rosids</taxon>
        <taxon>malvids</taxon>
        <taxon>Brassicales</taxon>
        <taxon>Brassicaceae</taxon>
        <taxon>Camelineae</taxon>
        <taxon>Camelina</taxon>
    </lineage>
</organism>
<evidence type="ECO:0000313" key="4">
    <source>
        <dbReference type="Proteomes" id="UP000694864"/>
    </source>
</evidence>
<dbReference type="Pfam" id="PF04548">
    <property type="entry name" value="AIG1"/>
    <property type="match status" value="1"/>
</dbReference>
<keyword evidence="4" id="KW-1185">Reference proteome</keyword>
<protein>
    <submittedName>
        <fullName evidence="5">GTPase IMAP family member 6-like isoform X1</fullName>
    </submittedName>
</protein>
<dbReference type="PANTHER" id="PTHR10903:SF122">
    <property type="entry name" value="IMMUNE-ASSOCIATED NUCLEOTIDE-BINDING PROTEIN 11-RELATED"/>
    <property type="match status" value="1"/>
</dbReference>
<dbReference type="InterPro" id="IPR045058">
    <property type="entry name" value="GIMA/IAN/Toc"/>
</dbReference>
<evidence type="ECO:0000313" key="5">
    <source>
        <dbReference type="RefSeq" id="XP_010437865.1"/>
    </source>
</evidence>
<reference evidence="5" key="2">
    <citation type="submission" date="2025-08" db="UniProtKB">
        <authorList>
            <consortium name="RefSeq"/>
        </authorList>
    </citation>
    <scope>IDENTIFICATION</scope>
    <source>
        <tissue evidence="5">Leaf</tissue>
    </source>
</reference>
<keyword evidence="2" id="KW-0342">GTP-binding</keyword>
<dbReference type="SUPFAM" id="SSF52540">
    <property type="entry name" value="P-loop containing nucleoside triphosphate hydrolases"/>
    <property type="match status" value="1"/>
</dbReference>
<reference evidence="4" key="1">
    <citation type="journal article" date="2014" name="Nat. Commun.">
        <title>The emerging biofuel crop Camelina sativa retains a highly undifferentiated hexaploid genome structure.</title>
        <authorList>
            <person name="Kagale S."/>
            <person name="Koh C."/>
            <person name="Nixon J."/>
            <person name="Bollina V."/>
            <person name="Clarke W.E."/>
            <person name="Tuteja R."/>
            <person name="Spillane C."/>
            <person name="Robinson S.J."/>
            <person name="Links M.G."/>
            <person name="Clarke C."/>
            <person name="Higgins E.E."/>
            <person name="Huebert T."/>
            <person name="Sharpe A.G."/>
            <person name="Parkin I.A."/>
        </authorList>
    </citation>
    <scope>NUCLEOTIDE SEQUENCE [LARGE SCALE GENOMIC DNA]</scope>
    <source>
        <strain evidence="4">cv. DH55</strain>
    </source>
</reference>
<dbReference type="RefSeq" id="XP_010437865.1">
    <property type="nucleotide sequence ID" value="XM_010439563.2"/>
</dbReference>
<keyword evidence="1" id="KW-0547">Nucleotide-binding</keyword>
<gene>
    <name evidence="5" type="primary">LOC104721545</name>
</gene>
<name>A0ABM0U9E1_CAMSA</name>
<evidence type="ECO:0000259" key="3">
    <source>
        <dbReference type="PROSITE" id="PS51720"/>
    </source>
</evidence>
<dbReference type="Gene3D" id="3.40.50.300">
    <property type="entry name" value="P-loop containing nucleotide triphosphate hydrolases"/>
    <property type="match status" value="1"/>
</dbReference>
<sequence length="352" mass="38198">MGGGLIADDFSTDHADLDLTELLLVSEDGSVSEVTCDLGLQQKPSESLRENEPVFEVGFTELPMVAESLEEDGSVLEVGLTELPRNSESLQEDGPVLELGLTELPKVTESLPEDGPVLEVGLTEFPKVSESLPEDGPVLKVDLTELPKVSEPFPEVGSVLEDTCELRFEQKPARTLLLVGRSGNGKSATGNSILGRRAFNSKGRASGVTTACELQSSSLANGQIVNVIDTPGLFSLSPSTEFTCREILRCFSLTKEGIDAVLLVFSLRNRLTEEEKSALFALKILFGGKIVNYMIVVFTNEDSLEDDGHTFDDYVKDCPDFKVCVSFTLDLQTSGRTFSLYLVSLIELSCKL</sequence>
<dbReference type="PANTHER" id="PTHR10903">
    <property type="entry name" value="GTPASE, IMAP FAMILY MEMBER-RELATED"/>
    <property type="match status" value="1"/>
</dbReference>
<dbReference type="InterPro" id="IPR027417">
    <property type="entry name" value="P-loop_NTPase"/>
</dbReference>
<dbReference type="Proteomes" id="UP000694864">
    <property type="component" value="Chromosome 2"/>
</dbReference>
<dbReference type="GeneID" id="104721545"/>
<proteinExistence type="predicted"/>
<dbReference type="InterPro" id="IPR006703">
    <property type="entry name" value="G_AIG1"/>
</dbReference>
<feature type="domain" description="AIG1-type G" evidence="3">
    <location>
        <begin position="171"/>
        <end position="352"/>
    </location>
</feature>
<dbReference type="PROSITE" id="PS51720">
    <property type="entry name" value="G_AIG1"/>
    <property type="match status" value="1"/>
</dbReference>
<evidence type="ECO:0000256" key="1">
    <source>
        <dbReference type="ARBA" id="ARBA00022741"/>
    </source>
</evidence>
<accession>A0ABM0U9E1</accession>